<comment type="function">
    <text evidence="8">A acetyltransferase, which acetylates the inositol ring of phosphatidylinositol during biosynthesis of GPI-anchor.</text>
</comment>
<keyword evidence="10" id="KW-1185">Reference proteome</keyword>
<dbReference type="AlphaFoldDB" id="A0A433QDB1"/>
<dbReference type="InterPro" id="IPR009447">
    <property type="entry name" value="PIGW/GWT1"/>
</dbReference>
<keyword evidence="6 8" id="KW-1133">Transmembrane helix</keyword>
<feature type="transmembrane region" description="Helical" evidence="8">
    <location>
        <begin position="133"/>
        <end position="151"/>
    </location>
</feature>
<comment type="similarity">
    <text evidence="3 8">Belongs to the PIGW family.</text>
</comment>
<dbReference type="UniPathway" id="UPA00196"/>
<dbReference type="Proteomes" id="UP000274822">
    <property type="component" value="Unassembled WGS sequence"/>
</dbReference>
<feature type="transmembrane region" description="Helical" evidence="8">
    <location>
        <begin position="21"/>
        <end position="44"/>
    </location>
</feature>
<evidence type="ECO:0000256" key="4">
    <source>
        <dbReference type="ARBA" id="ARBA00022502"/>
    </source>
</evidence>
<keyword evidence="8" id="KW-0256">Endoplasmic reticulum</keyword>
<sequence length="410" mass="45000">MDFTEAEYKRAKERWVSDLSGGSITEINVLAVVLLASYLLWTLLANRSFLLPTTATATTFFQEYLLLTLPILLAMTIAANHLIPFSVALLSASALISVLSAPAPTKETKEPNTSDDAKPAPNQVKNHKPFLSAYRAVMMLMTCASILAVDFPIFPRRFAKVETFGTSLMDLGVGTFVFSSGIVASRAYLRKSAEQTSLPKQLLSAVRSSLPAIILGFARFALTKGVDYQEHVSEYGAHWNFFFTLGFLPPFVTLLAALRPSRVPFGVLGIIVGSAYQFTLYHGLQHYILEHPRVDVVSANKEGICSFVGYLAIFLLGLDAGSYLLQPVASERSRSDSHTLMSQAATFWSLFGLWSYAIAGGGEKTGFEVSRRMVWSLSFLGTRVPNVTHTHPPSLLFLGQPPLHLLGRRL</sequence>
<keyword evidence="5 8" id="KW-0812">Transmembrane</keyword>
<comment type="subcellular location">
    <subcellularLocation>
        <location evidence="8">Endoplasmic reticulum membrane</location>
        <topology evidence="8">Multi-pass membrane protein</topology>
    </subcellularLocation>
    <subcellularLocation>
        <location evidence="1">Membrane</location>
        <topology evidence="1">Multi-pass membrane protein</topology>
    </subcellularLocation>
</comment>
<organism evidence="9 10">
    <name type="scientific">Jimgerdemannia flammicorona</name>
    <dbReference type="NCBI Taxonomy" id="994334"/>
    <lineage>
        <taxon>Eukaryota</taxon>
        <taxon>Fungi</taxon>
        <taxon>Fungi incertae sedis</taxon>
        <taxon>Mucoromycota</taxon>
        <taxon>Mucoromycotina</taxon>
        <taxon>Endogonomycetes</taxon>
        <taxon>Endogonales</taxon>
        <taxon>Endogonaceae</taxon>
        <taxon>Jimgerdemannia</taxon>
    </lineage>
</organism>
<dbReference type="GO" id="GO:0006506">
    <property type="term" value="P:GPI anchor biosynthetic process"/>
    <property type="evidence" value="ECO:0007669"/>
    <property type="project" value="UniProtKB-UniPathway"/>
</dbReference>
<comment type="caution">
    <text evidence="9">The sequence shown here is derived from an EMBL/GenBank/DDBJ whole genome shotgun (WGS) entry which is preliminary data.</text>
</comment>
<proteinExistence type="inferred from homology"/>
<evidence type="ECO:0000256" key="8">
    <source>
        <dbReference type="RuleBase" id="RU280819"/>
    </source>
</evidence>
<reference evidence="9 10" key="1">
    <citation type="journal article" date="2018" name="New Phytol.">
        <title>Phylogenomics of Endogonaceae and evolution of mycorrhizas within Mucoromycota.</title>
        <authorList>
            <person name="Chang Y."/>
            <person name="Desiro A."/>
            <person name="Na H."/>
            <person name="Sandor L."/>
            <person name="Lipzen A."/>
            <person name="Clum A."/>
            <person name="Barry K."/>
            <person name="Grigoriev I.V."/>
            <person name="Martin F.M."/>
            <person name="Stajich J.E."/>
            <person name="Smith M.E."/>
            <person name="Bonito G."/>
            <person name="Spatafora J.W."/>
        </authorList>
    </citation>
    <scope>NUCLEOTIDE SEQUENCE [LARGE SCALE GENOMIC DNA]</scope>
    <source>
        <strain evidence="9 10">AD002</strain>
    </source>
</reference>
<gene>
    <name evidence="9" type="ORF">BC938DRAFT_482725</name>
</gene>
<evidence type="ECO:0000256" key="3">
    <source>
        <dbReference type="ARBA" id="ARBA00007559"/>
    </source>
</evidence>
<comment type="pathway">
    <text evidence="2 8">Glycolipid biosynthesis; glycosylphosphatidylinositol-anchor biosynthesis.</text>
</comment>
<feature type="transmembrane region" description="Helical" evidence="8">
    <location>
        <begin position="64"/>
        <end position="90"/>
    </location>
</feature>
<dbReference type="GO" id="GO:0032216">
    <property type="term" value="F:glucosaminyl-phosphatidylinositol O-acyltransferase activity"/>
    <property type="evidence" value="ECO:0007669"/>
    <property type="project" value="TreeGrafter"/>
</dbReference>
<dbReference type="PIRSF" id="PIRSF017321">
    <property type="entry name" value="GWT1"/>
    <property type="match status" value="1"/>
</dbReference>
<keyword evidence="4 8" id="KW-0337">GPI-anchor biosynthesis</keyword>
<feature type="transmembrane region" description="Helical" evidence="8">
    <location>
        <begin position="241"/>
        <end position="258"/>
    </location>
</feature>
<dbReference type="GO" id="GO:0072659">
    <property type="term" value="P:protein localization to plasma membrane"/>
    <property type="evidence" value="ECO:0007669"/>
    <property type="project" value="TreeGrafter"/>
</dbReference>
<accession>A0A433QDB1</accession>
<dbReference type="EC" id="2.3.-.-" evidence="8"/>
<name>A0A433QDB1_9FUNG</name>
<dbReference type="PANTHER" id="PTHR20661">
    <property type="entry name" value="PHOSPHATIDYLINOSITOL-GLYCAN BIOSYNTHESIS CLASS W PROTEIN"/>
    <property type="match status" value="1"/>
</dbReference>
<feature type="transmembrane region" description="Helical" evidence="8">
    <location>
        <begin position="304"/>
        <end position="325"/>
    </location>
</feature>
<protein>
    <recommendedName>
        <fullName evidence="8">GPI-anchored wall transfer protein</fullName>
        <ecNumber evidence="8">2.3.-.-</ecNumber>
    </recommendedName>
</protein>
<evidence type="ECO:0000313" key="10">
    <source>
        <dbReference type="Proteomes" id="UP000274822"/>
    </source>
</evidence>
<feature type="transmembrane region" description="Helical" evidence="8">
    <location>
        <begin position="265"/>
        <end position="284"/>
    </location>
</feature>
<evidence type="ECO:0000313" key="9">
    <source>
        <dbReference type="EMBL" id="RUS27795.1"/>
    </source>
</evidence>
<evidence type="ECO:0000256" key="6">
    <source>
        <dbReference type="ARBA" id="ARBA00022989"/>
    </source>
</evidence>
<feature type="transmembrane region" description="Helical" evidence="8">
    <location>
        <begin position="201"/>
        <end position="221"/>
    </location>
</feature>
<evidence type="ECO:0000256" key="7">
    <source>
        <dbReference type="ARBA" id="ARBA00023136"/>
    </source>
</evidence>
<dbReference type="EMBL" id="RBNJ01007783">
    <property type="protein sequence ID" value="RUS27795.1"/>
    <property type="molecule type" value="Genomic_DNA"/>
</dbReference>
<keyword evidence="8" id="KW-0012">Acyltransferase</keyword>
<evidence type="ECO:0000256" key="1">
    <source>
        <dbReference type="ARBA" id="ARBA00004141"/>
    </source>
</evidence>
<evidence type="ECO:0000256" key="5">
    <source>
        <dbReference type="ARBA" id="ARBA00022692"/>
    </source>
</evidence>
<dbReference type="GO" id="GO:0005789">
    <property type="term" value="C:endoplasmic reticulum membrane"/>
    <property type="evidence" value="ECO:0007669"/>
    <property type="project" value="UniProtKB-SubCell"/>
</dbReference>
<keyword evidence="8" id="KW-0808">Transferase</keyword>
<dbReference type="Pfam" id="PF06423">
    <property type="entry name" value="GWT1"/>
    <property type="match status" value="1"/>
</dbReference>
<keyword evidence="7 8" id="KW-0472">Membrane</keyword>
<feature type="transmembrane region" description="Helical" evidence="8">
    <location>
        <begin position="171"/>
        <end position="189"/>
    </location>
</feature>
<evidence type="ECO:0000256" key="2">
    <source>
        <dbReference type="ARBA" id="ARBA00004687"/>
    </source>
</evidence>
<comment type="caution">
    <text evidence="8">Lacks conserved residue(s) required for the propagation of feature annotation.</text>
</comment>
<dbReference type="PANTHER" id="PTHR20661:SF0">
    <property type="entry name" value="PHOSPHATIDYLINOSITOL-GLYCAN BIOSYNTHESIS CLASS W PROTEIN"/>
    <property type="match status" value="1"/>
</dbReference>